<feature type="transmembrane region" description="Helical" evidence="8">
    <location>
        <begin position="80"/>
        <end position="99"/>
    </location>
</feature>
<protein>
    <recommendedName>
        <fullName evidence="11">Accessory regulator AgrB</fullName>
    </recommendedName>
</protein>
<feature type="transmembrane region" description="Helical" evidence="8">
    <location>
        <begin position="25"/>
        <end position="49"/>
    </location>
</feature>
<comment type="caution">
    <text evidence="9">The sequence shown here is derived from an EMBL/GenBank/DDBJ whole genome shotgun (WGS) entry which is preliminary data.</text>
</comment>
<evidence type="ECO:0008006" key="11">
    <source>
        <dbReference type="Google" id="ProtNLM"/>
    </source>
</evidence>
<accession>A0A3E4LGI5</accession>
<feature type="transmembrane region" description="Helical" evidence="8">
    <location>
        <begin position="144"/>
        <end position="160"/>
    </location>
</feature>
<keyword evidence="5" id="KW-0378">Hydrolase</keyword>
<gene>
    <name evidence="9" type="ORF">DXD17_14665</name>
</gene>
<feature type="transmembrane region" description="Helical" evidence="8">
    <location>
        <begin position="55"/>
        <end position="73"/>
    </location>
</feature>
<dbReference type="GO" id="GO:0016020">
    <property type="term" value="C:membrane"/>
    <property type="evidence" value="ECO:0007669"/>
    <property type="project" value="InterPro"/>
</dbReference>
<keyword evidence="1" id="KW-1003">Cell membrane</keyword>
<dbReference type="EMBL" id="QSQN01000082">
    <property type="protein sequence ID" value="RGK35482.1"/>
    <property type="molecule type" value="Genomic_DNA"/>
</dbReference>
<proteinExistence type="predicted"/>
<dbReference type="GO" id="GO:0009372">
    <property type="term" value="P:quorum sensing"/>
    <property type="evidence" value="ECO:0007669"/>
    <property type="project" value="UniProtKB-KW"/>
</dbReference>
<evidence type="ECO:0000256" key="4">
    <source>
        <dbReference type="ARBA" id="ARBA00022692"/>
    </source>
</evidence>
<evidence type="ECO:0000256" key="8">
    <source>
        <dbReference type="SAM" id="Phobius"/>
    </source>
</evidence>
<dbReference type="Proteomes" id="UP000260793">
    <property type="component" value="Unassembled WGS sequence"/>
</dbReference>
<feature type="transmembrane region" description="Helical" evidence="8">
    <location>
        <begin position="166"/>
        <end position="184"/>
    </location>
</feature>
<reference evidence="9 10" key="1">
    <citation type="submission" date="2018-08" db="EMBL/GenBank/DDBJ databases">
        <title>A genome reference for cultivated species of the human gut microbiota.</title>
        <authorList>
            <person name="Zou Y."/>
            <person name="Xue W."/>
            <person name="Luo G."/>
        </authorList>
    </citation>
    <scope>NUCLEOTIDE SEQUENCE [LARGE SCALE GENOMIC DNA]</scope>
    <source>
        <strain evidence="9 10">TF11-7</strain>
    </source>
</reference>
<dbReference type="InterPro" id="IPR006741">
    <property type="entry name" value="AgrB"/>
</dbReference>
<evidence type="ECO:0000256" key="5">
    <source>
        <dbReference type="ARBA" id="ARBA00022801"/>
    </source>
</evidence>
<organism evidence="9 10">
    <name type="scientific">[Ruminococcus] lactaris</name>
    <dbReference type="NCBI Taxonomy" id="46228"/>
    <lineage>
        <taxon>Bacteria</taxon>
        <taxon>Bacillati</taxon>
        <taxon>Bacillota</taxon>
        <taxon>Clostridia</taxon>
        <taxon>Lachnospirales</taxon>
        <taxon>Lachnospiraceae</taxon>
        <taxon>Mediterraneibacter</taxon>
    </lineage>
</organism>
<keyword evidence="2" id="KW-0673">Quorum sensing</keyword>
<dbReference type="AlphaFoldDB" id="A0A3E4LGI5"/>
<evidence type="ECO:0000256" key="2">
    <source>
        <dbReference type="ARBA" id="ARBA00022654"/>
    </source>
</evidence>
<evidence type="ECO:0000313" key="10">
    <source>
        <dbReference type="Proteomes" id="UP000260793"/>
    </source>
</evidence>
<sequence>MCSINKYLTEKMIDYHIIEPEDIEIYTYGLTNGFIIIVNIFTTLLFAYFIKKIDIAIIMLLSFIPLRSFSGGIHCKTKTTCYMISNIIIIFLLMVQNYFLKFPLILLYITLISGIYIFFNKISNSDNRSLNNQEILYYGKVKKSILIILLFIIAVLLLLHKIKYAMVIMCSIILVAFLLILDEAKKFFHFYKRLHRI</sequence>
<name>A0A3E4LGI5_9FIRM</name>
<evidence type="ECO:0000313" key="9">
    <source>
        <dbReference type="EMBL" id="RGK35482.1"/>
    </source>
</evidence>
<keyword evidence="3" id="KW-0645">Protease</keyword>
<keyword evidence="4 8" id="KW-0812">Transmembrane</keyword>
<evidence type="ECO:0000256" key="3">
    <source>
        <dbReference type="ARBA" id="ARBA00022670"/>
    </source>
</evidence>
<dbReference type="RefSeq" id="WP_092073640.1">
    <property type="nucleotide sequence ID" value="NZ_QSQN01000082.1"/>
</dbReference>
<dbReference type="Pfam" id="PF04647">
    <property type="entry name" value="AgrB"/>
    <property type="match status" value="1"/>
</dbReference>
<evidence type="ECO:0000256" key="7">
    <source>
        <dbReference type="ARBA" id="ARBA00023136"/>
    </source>
</evidence>
<feature type="transmembrane region" description="Helical" evidence="8">
    <location>
        <begin position="105"/>
        <end position="123"/>
    </location>
</feature>
<evidence type="ECO:0000256" key="6">
    <source>
        <dbReference type="ARBA" id="ARBA00022989"/>
    </source>
</evidence>
<evidence type="ECO:0000256" key="1">
    <source>
        <dbReference type="ARBA" id="ARBA00022475"/>
    </source>
</evidence>
<keyword evidence="6 8" id="KW-1133">Transmembrane helix</keyword>
<keyword evidence="7 8" id="KW-0472">Membrane</keyword>
<dbReference type="GO" id="GO:0006508">
    <property type="term" value="P:proteolysis"/>
    <property type="evidence" value="ECO:0007669"/>
    <property type="project" value="UniProtKB-KW"/>
</dbReference>
<dbReference type="GO" id="GO:0008233">
    <property type="term" value="F:peptidase activity"/>
    <property type="evidence" value="ECO:0007669"/>
    <property type="project" value="UniProtKB-KW"/>
</dbReference>